<dbReference type="RefSeq" id="WP_004476692.1">
    <property type="nucleotide sequence ID" value="NZ_AHON02000059.1"/>
</dbReference>
<comment type="caution">
    <text evidence="1">The sequence shown here is derived from an EMBL/GenBank/DDBJ whole genome shotgun (WGS) entry which is preliminary data.</text>
</comment>
<reference evidence="1" key="1">
    <citation type="submission" date="2012-10" db="EMBL/GenBank/DDBJ databases">
        <authorList>
            <person name="Harkins D.M."/>
            <person name="Durkin A.S."/>
            <person name="Brinkac L.M."/>
            <person name="Haft D.H."/>
            <person name="Selengut J.D."/>
            <person name="Sanka R."/>
            <person name="DePew J."/>
            <person name="Purushe J."/>
            <person name="Matthias M.A."/>
            <person name="Vinetz J.M."/>
            <person name="Sutton G.G."/>
            <person name="Nierman W.C."/>
            <person name="Fouts D.E."/>
        </authorList>
    </citation>
    <scope>NUCLEOTIDE SEQUENCE [LARGE SCALE GENOMIC DNA]</scope>
    <source>
        <strain evidence="1">MOR084</strain>
    </source>
</reference>
<gene>
    <name evidence="1" type="ORF">LEP1GSC179_3787</name>
</gene>
<dbReference type="NCBIfam" id="NF047680">
    <property type="entry name" value="LIC13197_LIC10919_LIC10469_fam"/>
    <property type="match status" value="1"/>
</dbReference>
<dbReference type="AlphaFoldDB" id="A0A0E2BCR9"/>
<evidence type="ECO:0000313" key="1">
    <source>
        <dbReference type="EMBL" id="EKO33074.1"/>
    </source>
</evidence>
<protein>
    <submittedName>
        <fullName evidence="1">Uncharacterized protein</fullName>
    </submittedName>
</protein>
<accession>A0A0E2BCR9</accession>
<dbReference type="EMBL" id="AHON02000059">
    <property type="protein sequence ID" value="EKO33074.1"/>
    <property type="molecule type" value="Genomic_DNA"/>
</dbReference>
<dbReference type="Proteomes" id="UP000006329">
    <property type="component" value="Unassembled WGS sequence"/>
</dbReference>
<evidence type="ECO:0000313" key="2">
    <source>
        <dbReference type="Proteomes" id="UP000006329"/>
    </source>
</evidence>
<organism evidence="1 2">
    <name type="scientific">Leptospira santarosai str. MOR084</name>
    <dbReference type="NCBI Taxonomy" id="1049984"/>
    <lineage>
        <taxon>Bacteria</taxon>
        <taxon>Pseudomonadati</taxon>
        <taxon>Spirochaetota</taxon>
        <taxon>Spirochaetia</taxon>
        <taxon>Leptospirales</taxon>
        <taxon>Leptospiraceae</taxon>
        <taxon>Leptospira</taxon>
    </lineage>
</organism>
<keyword evidence="2" id="KW-1185">Reference proteome</keyword>
<name>A0A0E2BCR9_9LEPT</name>
<proteinExistence type="predicted"/>
<sequence>MSDQREQKIQKWNVYLDPIRFTNRENGIKEWLVQNNAKRFLTLTEELLSSLPKKEILQEFILGINTAVQFCTERNKIAALNFSWYYGRNPIDVAYAYAFASCKGQGKLSKTDLGPEEIPGIESDLEHGSLLEGDFSELPVNRAINLWVENLDSSVQKAMNKKELTSDAEDILIDLFQIWNYRIGLEACDYISAESKNILKKRKPFWITMSRHERWAVPIGLI</sequence>